<dbReference type="RefSeq" id="WP_073711630.1">
    <property type="nucleotide sequence ID" value="NZ_MRWQ01000006.1"/>
</dbReference>
<feature type="transmembrane region" description="Helical" evidence="1">
    <location>
        <begin position="36"/>
        <end position="54"/>
    </location>
</feature>
<sequence length="93" mass="10962">MRYLKFFAYQFLLFNALIALNFYFDESIHKPFSLIGILKTLITILLAMSAFGWMDKLKNRLESIRLRNKLLLSFLAFVSAFFFFGLLTGEIMF</sequence>
<accession>A0A1Q5P3T4</accession>
<organism evidence="2 3">
    <name type="scientific">Domibacillus mangrovi</name>
    <dbReference type="NCBI Taxonomy" id="1714354"/>
    <lineage>
        <taxon>Bacteria</taxon>
        <taxon>Bacillati</taxon>
        <taxon>Bacillota</taxon>
        <taxon>Bacilli</taxon>
        <taxon>Bacillales</taxon>
        <taxon>Bacillaceae</taxon>
        <taxon>Domibacillus</taxon>
    </lineage>
</organism>
<comment type="caution">
    <text evidence="2">The sequence shown here is derived from an EMBL/GenBank/DDBJ whole genome shotgun (WGS) entry which is preliminary data.</text>
</comment>
<protein>
    <submittedName>
        <fullName evidence="2">Uncharacterized protein</fullName>
    </submittedName>
</protein>
<keyword evidence="1" id="KW-1133">Transmembrane helix</keyword>
<proteinExistence type="predicted"/>
<feature type="transmembrane region" description="Helical" evidence="1">
    <location>
        <begin position="66"/>
        <end position="87"/>
    </location>
</feature>
<evidence type="ECO:0000313" key="3">
    <source>
        <dbReference type="Proteomes" id="UP000186524"/>
    </source>
</evidence>
<keyword evidence="3" id="KW-1185">Reference proteome</keyword>
<feature type="transmembrane region" description="Helical" evidence="1">
    <location>
        <begin position="7"/>
        <end position="24"/>
    </location>
</feature>
<dbReference type="Proteomes" id="UP000186524">
    <property type="component" value="Unassembled WGS sequence"/>
</dbReference>
<dbReference type="AlphaFoldDB" id="A0A1Q5P3T4"/>
<dbReference type="EMBL" id="MRWQ01000006">
    <property type="protein sequence ID" value="OKL36907.1"/>
    <property type="molecule type" value="Genomic_DNA"/>
</dbReference>
<name>A0A1Q5P3T4_9BACI</name>
<gene>
    <name evidence="2" type="ORF">BLL40_09335</name>
</gene>
<reference evidence="2 3" key="1">
    <citation type="submission" date="2016-12" db="EMBL/GenBank/DDBJ databases">
        <title>Domibacillus sp. SAOS 44 whole genome sequencing.</title>
        <authorList>
            <person name="Verma A."/>
            <person name="Krishnamurthi S."/>
        </authorList>
    </citation>
    <scope>NUCLEOTIDE SEQUENCE [LARGE SCALE GENOMIC DNA]</scope>
    <source>
        <strain evidence="2 3">SAOS 44</strain>
    </source>
</reference>
<evidence type="ECO:0000256" key="1">
    <source>
        <dbReference type="SAM" id="Phobius"/>
    </source>
</evidence>
<keyword evidence="1" id="KW-0472">Membrane</keyword>
<evidence type="ECO:0000313" key="2">
    <source>
        <dbReference type="EMBL" id="OKL36907.1"/>
    </source>
</evidence>
<keyword evidence="1" id="KW-0812">Transmembrane</keyword>